<dbReference type="NCBIfam" id="TIGR00494">
    <property type="entry name" value="crcB"/>
    <property type="match status" value="1"/>
</dbReference>
<evidence type="ECO:0000256" key="14">
    <source>
        <dbReference type="HAMAP-Rule" id="MF_00454"/>
    </source>
</evidence>
<evidence type="ECO:0000256" key="5">
    <source>
        <dbReference type="ARBA" id="ARBA00022723"/>
    </source>
</evidence>
<name>A0A2C6MB93_9FIRM</name>
<dbReference type="InterPro" id="IPR003691">
    <property type="entry name" value="FluC"/>
</dbReference>
<organism evidence="15 16">
    <name type="scientific">Desulforamulus profundi</name>
    <dbReference type="NCBI Taxonomy" id="1383067"/>
    <lineage>
        <taxon>Bacteria</taxon>
        <taxon>Bacillati</taxon>
        <taxon>Bacillota</taxon>
        <taxon>Clostridia</taxon>
        <taxon>Eubacteriales</taxon>
        <taxon>Peptococcaceae</taxon>
        <taxon>Desulforamulus</taxon>
    </lineage>
</organism>
<evidence type="ECO:0000313" key="16">
    <source>
        <dbReference type="Proteomes" id="UP000222564"/>
    </source>
</evidence>
<dbReference type="GO" id="GO:0005886">
    <property type="term" value="C:plasma membrane"/>
    <property type="evidence" value="ECO:0007669"/>
    <property type="project" value="UniProtKB-SubCell"/>
</dbReference>
<evidence type="ECO:0000256" key="7">
    <source>
        <dbReference type="ARBA" id="ARBA00023053"/>
    </source>
</evidence>
<dbReference type="RefSeq" id="WP_099084180.1">
    <property type="nucleotide sequence ID" value="NZ_AWQQ01000148.1"/>
</dbReference>
<proteinExistence type="inferred from homology"/>
<evidence type="ECO:0000256" key="1">
    <source>
        <dbReference type="ARBA" id="ARBA00004651"/>
    </source>
</evidence>
<keyword evidence="5 14" id="KW-0479">Metal-binding</keyword>
<keyword evidence="7 14" id="KW-0915">Sodium</keyword>
<keyword evidence="8 14" id="KW-0406">Ion transport</keyword>
<feature type="transmembrane region" description="Helical" evidence="14">
    <location>
        <begin position="92"/>
        <end position="115"/>
    </location>
</feature>
<feature type="transmembrane region" description="Helical" evidence="14">
    <location>
        <begin position="32"/>
        <end position="53"/>
    </location>
</feature>
<reference evidence="15 16" key="1">
    <citation type="submission" date="2013-09" db="EMBL/GenBank/DDBJ databases">
        <title>Biodegradation of hydrocarbons in the deep terrestrial subsurface : characterization of a microbial consortium composed of two Desulfotomaculum species originating from a deep geological formation.</title>
        <authorList>
            <person name="Aullo T."/>
            <person name="Berlendis S."/>
            <person name="Lascourreges J.-F."/>
            <person name="Dessort D."/>
            <person name="Saint-Laurent S."/>
            <person name="Schraauwers B."/>
            <person name="Mas J."/>
            <person name="Magot M."/>
            <person name="Ranchou-Peyruse A."/>
        </authorList>
    </citation>
    <scope>NUCLEOTIDE SEQUENCE [LARGE SCALE GENOMIC DNA]</scope>
    <source>
        <strain evidence="15 16">Bs107</strain>
    </source>
</reference>
<keyword evidence="6 14" id="KW-1133">Transmembrane helix</keyword>
<comment type="catalytic activity">
    <reaction evidence="12">
        <text>fluoride(in) = fluoride(out)</text>
        <dbReference type="Rhea" id="RHEA:76159"/>
        <dbReference type="ChEBI" id="CHEBI:17051"/>
    </reaction>
    <physiologicalReaction direction="left-to-right" evidence="12">
        <dbReference type="Rhea" id="RHEA:76160"/>
    </physiologicalReaction>
</comment>
<dbReference type="PANTHER" id="PTHR28259:SF16">
    <property type="entry name" value="FLUORIDE-SPECIFIC ION CHANNEL FLUC 2"/>
    <property type="match status" value="1"/>
</dbReference>
<evidence type="ECO:0000256" key="3">
    <source>
        <dbReference type="ARBA" id="ARBA00022475"/>
    </source>
</evidence>
<feature type="transmembrane region" description="Helical" evidence="14">
    <location>
        <begin position="6"/>
        <end position="25"/>
    </location>
</feature>
<dbReference type="HAMAP" id="MF_00454">
    <property type="entry name" value="FluC"/>
    <property type="match status" value="1"/>
</dbReference>
<comment type="similarity">
    <text evidence="11 14">Belongs to the fluoride channel Fluc/FEX (TC 1.A.43) family.</text>
</comment>
<keyword evidence="3 14" id="KW-1003">Cell membrane</keyword>
<dbReference type="EMBL" id="AWQQ01000148">
    <property type="protein sequence ID" value="PHJ36774.1"/>
    <property type="molecule type" value="Genomic_DNA"/>
</dbReference>
<comment type="activity regulation">
    <text evidence="14">Na(+) is not transported, but it plays an essential structural role and its presence is essential for fluoride channel function.</text>
</comment>
<dbReference type="Pfam" id="PF02537">
    <property type="entry name" value="CRCB"/>
    <property type="match status" value="1"/>
</dbReference>
<protein>
    <recommendedName>
        <fullName evidence="14">Fluoride-specific ion channel FluC</fullName>
    </recommendedName>
</protein>
<dbReference type="OrthoDB" id="9815830at2"/>
<evidence type="ECO:0000256" key="8">
    <source>
        <dbReference type="ARBA" id="ARBA00023065"/>
    </source>
</evidence>
<dbReference type="GO" id="GO:0140114">
    <property type="term" value="P:cellular detoxification of fluoride"/>
    <property type="evidence" value="ECO:0007669"/>
    <property type="project" value="UniProtKB-UniRule"/>
</dbReference>
<evidence type="ECO:0000256" key="2">
    <source>
        <dbReference type="ARBA" id="ARBA00022448"/>
    </source>
</evidence>
<keyword evidence="9 14" id="KW-0472">Membrane</keyword>
<keyword evidence="2 14" id="KW-0813">Transport</keyword>
<evidence type="ECO:0000256" key="6">
    <source>
        <dbReference type="ARBA" id="ARBA00022989"/>
    </source>
</evidence>
<keyword evidence="4 14" id="KW-0812">Transmembrane</keyword>
<evidence type="ECO:0000256" key="11">
    <source>
        <dbReference type="ARBA" id="ARBA00035120"/>
    </source>
</evidence>
<dbReference type="GO" id="GO:0046872">
    <property type="term" value="F:metal ion binding"/>
    <property type="evidence" value="ECO:0007669"/>
    <property type="project" value="UniProtKB-KW"/>
</dbReference>
<dbReference type="PANTHER" id="PTHR28259">
    <property type="entry name" value="FLUORIDE EXPORT PROTEIN 1-RELATED"/>
    <property type="match status" value="1"/>
</dbReference>
<keyword evidence="10 14" id="KW-0407">Ion channel</keyword>
<evidence type="ECO:0000256" key="13">
    <source>
        <dbReference type="ARBA" id="ARBA00049940"/>
    </source>
</evidence>
<comment type="subcellular location">
    <subcellularLocation>
        <location evidence="1 14">Cell membrane</location>
        <topology evidence="1 14">Multi-pass membrane protein</topology>
    </subcellularLocation>
</comment>
<sequence>MNIFWAVAAGGFLGAICRFVVSNFIQSKHKKPFPFGTFAVNLIGSFLLGFLFAKHVNPLLFFFVGTGFMGSFTTFSTFELESMELIRNRKFLVSLSYLLLSTILGVILAFLGYWVRKSL</sequence>
<gene>
    <name evidence="14" type="primary">fluC</name>
    <name evidence="14" type="synonym">crcB</name>
    <name evidence="15" type="ORF">P378_20180</name>
</gene>
<evidence type="ECO:0000313" key="15">
    <source>
        <dbReference type="EMBL" id="PHJ36774.1"/>
    </source>
</evidence>
<evidence type="ECO:0000256" key="9">
    <source>
        <dbReference type="ARBA" id="ARBA00023136"/>
    </source>
</evidence>
<dbReference type="Proteomes" id="UP000222564">
    <property type="component" value="Unassembled WGS sequence"/>
</dbReference>
<dbReference type="GO" id="GO:0062054">
    <property type="term" value="F:fluoride channel activity"/>
    <property type="evidence" value="ECO:0007669"/>
    <property type="project" value="UniProtKB-UniRule"/>
</dbReference>
<comment type="function">
    <text evidence="13 14">Fluoride-specific ion channel. Important for reducing fluoride concentration in the cell, thus reducing its toxicity.</text>
</comment>
<feature type="binding site" evidence="14">
    <location>
        <position position="70"/>
    </location>
    <ligand>
        <name>Na(+)</name>
        <dbReference type="ChEBI" id="CHEBI:29101"/>
        <note>structural</note>
    </ligand>
</feature>
<evidence type="ECO:0000256" key="10">
    <source>
        <dbReference type="ARBA" id="ARBA00023303"/>
    </source>
</evidence>
<evidence type="ECO:0000256" key="4">
    <source>
        <dbReference type="ARBA" id="ARBA00022692"/>
    </source>
</evidence>
<comment type="caution">
    <text evidence="15">The sequence shown here is derived from an EMBL/GenBank/DDBJ whole genome shotgun (WGS) entry which is preliminary data.</text>
</comment>
<keyword evidence="16" id="KW-1185">Reference proteome</keyword>
<feature type="transmembrane region" description="Helical" evidence="14">
    <location>
        <begin position="59"/>
        <end position="80"/>
    </location>
</feature>
<feature type="binding site" evidence="14">
    <location>
        <position position="73"/>
    </location>
    <ligand>
        <name>Na(+)</name>
        <dbReference type="ChEBI" id="CHEBI:29101"/>
        <note>structural</note>
    </ligand>
</feature>
<accession>A0A2C6MB93</accession>
<evidence type="ECO:0000256" key="12">
    <source>
        <dbReference type="ARBA" id="ARBA00035585"/>
    </source>
</evidence>
<dbReference type="AlphaFoldDB" id="A0A2C6MB93"/>